<dbReference type="PROSITE" id="PS50011">
    <property type="entry name" value="PROTEIN_KINASE_DOM"/>
    <property type="match status" value="1"/>
</dbReference>
<evidence type="ECO:0000256" key="9">
    <source>
        <dbReference type="PROSITE-ProRule" id="PRU10141"/>
    </source>
</evidence>
<keyword evidence="6 9" id="KW-0067">ATP-binding</keyword>
<feature type="compositionally biased region" description="Basic and acidic residues" evidence="10">
    <location>
        <begin position="204"/>
        <end position="214"/>
    </location>
</feature>
<feature type="region of interest" description="Disordered" evidence="10">
    <location>
        <begin position="189"/>
        <end position="227"/>
    </location>
</feature>
<dbReference type="GO" id="GO:0005829">
    <property type="term" value="C:cytosol"/>
    <property type="evidence" value="ECO:0007669"/>
    <property type="project" value="TreeGrafter"/>
</dbReference>
<keyword evidence="13" id="KW-1185">Reference proteome</keyword>
<comment type="catalytic activity">
    <reaction evidence="8">
        <text>L-seryl-[protein] + ATP = O-phospho-L-seryl-[protein] + ADP + H(+)</text>
        <dbReference type="Rhea" id="RHEA:17989"/>
        <dbReference type="Rhea" id="RHEA-COMP:9863"/>
        <dbReference type="Rhea" id="RHEA-COMP:11604"/>
        <dbReference type="ChEBI" id="CHEBI:15378"/>
        <dbReference type="ChEBI" id="CHEBI:29999"/>
        <dbReference type="ChEBI" id="CHEBI:30616"/>
        <dbReference type="ChEBI" id="CHEBI:83421"/>
        <dbReference type="ChEBI" id="CHEBI:456216"/>
        <dbReference type="EC" id="2.7.11.1"/>
    </reaction>
</comment>
<keyword evidence="3" id="KW-0808">Transferase</keyword>
<feature type="region of interest" description="Disordered" evidence="10">
    <location>
        <begin position="1"/>
        <end position="94"/>
    </location>
</feature>
<keyword evidence="4 9" id="KW-0547">Nucleotide-binding</keyword>
<dbReference type="InterPro" id="IPR008271">
    <property type="entry name" value="Ser/Thr_kinase_AS"/>
</dbReference>
<dbReference type="InterPro" id="IPR000719">
    <property type="entry name" value="Prot_kinase_dom"/>
</dbReference>
<keyword evidence="5 12" id="KW-0418">Kinase</keyword>
<feature type="compositionally biased region" description="Basic and acidic residues" evidence="10">
    <location>
        <begin position="505"/>
        <end position="522"/>
    </location>
</feature>
<name>A0A376B2F9_9ASCO</name>
<dbReference type="GO" id="GO:0004674">
    <property type="term" value="F:protein serine/threonine kinase activity"/>
    <property type="evidence" value="ECO:0007669"/>
    <property type="project" value="UniProtKB-KW"/>
</dbReference>
<comment type="catalytic activity">
    <reaction evidence="7">
        <text>L-threonyl-[protein] + ATP = O-phospho-L-threonyl-[protein] + ADP + H(+)</text>
        <dbReference type="Rhea" id="RHEA:46608"/>
        <dbReference type="Rhea" id="RHEA-COMP:11060"/>
        <dbReference type="Rhea" id="RHEA-COMP:11605"/>
        <dbReference type="ChEBI" id="CHEBI:15378"/>
        <dbReference type="ChEBI" id="CHEBI:30013"/>
        <dbReference type="ChEBI" id="CHEBI:30616"/>
        <dbReference type="ChEBI" id="CHEBI:61977"/>
        <dbReference type="ChEBI" id="CHEBI:456216"/>
        <dbReference type="EC" id="2.7.11.1"/>
    </reaction>
</comment>
<dbReference type="PANTHER" id="PTHR24343">
    <property type="entry name" value="SERINE/THREONINE KINASE"/>
    <property type="match status" value="1"/>
</dbReference>
<feature type="domain" description="Protein kinase" evidence="11">
    <location>
        <begin position="248"/>
        <end position="643"/>
    </location>
</feature>
<dbReference type="Pfam" id="PF00069">
    <property type="entry name" value="Pkinase"/>
    <property type="match status" value="1"/>
</dbReference>
<gene>
    <name evidence="12" type="ORF">SCODWIG_00081</name>
</gene>
<keyword evidence="2" id="KW-0723">Serine/threonine-protein kinase</keyword>
<dbReference type="InterPro" id="IPR011009">
    <property type="entry name" value="Kinase-like_dom_sf"/>
</dbReference>
<feature type="compositionally biased region" description="Polar residues" evidence="10">
    <location>
        <begin position="563"/>
        <end position="572"/>
    </location>
</feature>
<dbReference type="EMBL" id="UFAJ01000005">
    <property type="protein sequence ID" value="SSD58320.1"/>
    <property type="molecule type" value="Genomic_DNA"/>
</dbReference>
<sequence>MLKLFKNKNKSNSSLHHHNQHHSSDNHQDDNNGGSSYIHHYGTNNTVNTSPANNANKTTFSRSGSPTENNYNTYSSAGSPPPNNNPTYHHNIKPHRSKSFLGFQLNKNSSNASSSYSIQSPVQSNEDIINHNHNNNNNNNNINHNHHHNNINTHSSMVEIKRFFRPHNLNPNNIITGIEHSVGVNTGSGNNNHLLLRNNANNRDNSRSHFDHHSHTQSAIPPSSDSTLSLGNKANIYHDDAILAQKYGKLGKVLGSGAGGSVRIITRPSDGVTFAVKEFRPRKADEPVKEYAKKCTAEFCIGSTLHHPNIIETLDIFSDAQQNKYYEVMEYCPVDFFAVVMSGKMSRNEINCCFKQLMEGVKYLHSMGLAHRDLKLDNCVMTSEGILKLIDFGSAVVFKYPYDNHITLARGIVGSDPYLAPEVLTCKKYDPQPVDIWSMGIIYCCMVLKRFPWKSPSRSDKNFHLFCLPDEVEHDYVESAKKHAELLMKLKLEKKQKMLLQEQQLREKDNAMHEEPVKKDDNTNISNKDNNPTDISSTQKKEEPPQPPKNNDETKNNDEPKANDNSSQITSWTQQPEHHHHHHHETHPEYRQQQTTATKKPLQGPYRLFRLLPHAARPILSKVLEVDQTKRATLEDIFKDEWFINISYCTLDKKGHLIRGKGHTHTIVKEEDAHLESYKEKK</sequence>
<evidence type="ECO:0000256" key="1">
    <source>
        <dbReference type="ARBA" id="ARBA00012513"/>
    </source>
</evidence>
<dbReference type="Gene3D" id="3.30.200.20">
    <property type="entry name" value="Phosphorylase Kinase, domain 1"/>
    <property type="match status" value="1"/>
</dbReference>
<dbReference type="PROSITE" id="PS00107">
    <property type="entry name" value="PROTEIN_KINASE_ATP"/>
    <property type="match status" value="1"/>
</dbReference>
<protein>
    <recommendedName>
        <fullName evidence="1">non-specific serine/threonine protein kinase</fullName>
        <ecNumber evidence="1">2.7.11.1</ecNumber>
    </recommendedName>
</protein>
<dbReference type="EC" id="2.7.11.1" evidence="1"/>
<dbReference type="InterPro" id="IPR017441">
    <property type="entry name" value="Protein_kinase_ATP_BS"/>
</dbReference>
<dbReference type="SUPFAM" id="SSF56112">
    <property type="entry name" value="Protein kinase-like (PK-like)"/>
    <property type="match status" value="1"/>
</dbReference>
<dbReference type="AlphaFoldDB" id="A0A376B2F9"/>
<feature type="binding site" evidence="9">
    <location>
        <position position="283"/>
    </location>
    <ligand>
        <name>ATP</name>
        <dbReference type="ChEBI" id="CHEBI:30616"/>
    </ligand>
</feature>
<evidence type="ECO:0000256" key="6">
    <source>
        <dbReference type="ARBA" id="ARBA00022840"/>
    </source>
</evidence>
<proteinExistence type="predicted"/>
<dbReference type="SMART" id="SM00220">
    <property type="entry name" value="S_TKc"/>
    <property type="match status" value="1"/>
</dbReference>
<reference evidence="13" key="1">
    <citation type="submission" date="2018-06" db="EMBL/GenBank/DDBJ databases">
        <authorList>
            <person name="Guldener U."/>
        </authorList>
    </citation>
    <scope>NUCLEOTIDE SEQUENCE [LARGE SCALE GENOMIC DNA]</scope>
    <source>
        <strain evidence="13">UTAD17</strain>
    </source>
</reference>
<evidence type="ECO:0000256" key="5">
    <source>
        <dbReference type="ARBA" id="ARBA00022777"/>
    </source>
</evidence>
<feature type="compositionally biased region" description="Polar residues" evidence="10">
    <location>
        <begin position="42"/>
        <end position="78"/>
    </location>
</feature>
<evidence type="ECO:0000313" key="12">
    <source>
        <dbReference type="EMBL" id="SSD58320.1"/>
    </source>
</evidence>
<evidence type="ECO:0000256" key="2">
    <source>
        <dbReference type="ARBA" id="ARBA00022527"/>
    </source>
</evidence>
<evidence type="ECO:0000256" key="4">
    <source>
        <dbReference type="ARBA" id="ARBA00022741"/>
    </source>
</evidence>
<accession>A0A376B2F9</accession>
<dbReference type="GO" id="GO:0005524">
    <property type="term" value="F:ATP binding"/>
    <property type="evidence" value="ECO:0007669"/>
    <property type="project" value="UniProtKB-UniRule"/>
</dbReference>
<dbReference type="Proteomes" id="UP000262825">
    <property type="component" value="Unassembled WGS sequence"/>
</dbReference>
<feature type="compositionally biased region" description="Basic residues" evidence="10">
    <location>
        <begin position="1"/>
        <end position="21"/>
    </location>
</feature>
<dbReference type="VEuPathDB" id="FungiDB:SCODWIG_00081"/>
<evidence type="ECO:0000313" key="13">
    <source>
        <dbReference type="Proteomes" id="UP000262825"/>
    </source>
</evidence>
<feature type="compositionally biased region" description="Polar residues" evidence="10">
    <location>
        <begin position="216"/>
        <end position="227"/>
    </location>
</feature>
<dbReference type="PANTHER" id="PTHR24343:SF137">
    <property type="entry name" value="SERINE_THREONINE-PROTEIN KINASE HRK1"/>
    <property type="match status" value="1"/>
</dbReference>
<evidence type="ECO:0000256" key="3">
    <source>
        <dbReference type="ARBA" id="ARBA00022679"/>
    </source>
</evidence>
<evidence type="ECO:0000256" key="8">
    <source>
        <dbReference type="ARBA" id="ARBA00048679"/>
    </source>
</evidence>
<dbReference type="PROSITE" id="PS00108">
    <property type="entry name" value="PROTEIN_KINASE_ST"/>
    <property type="match status" value="1"/>
</dbReference>
<feature type="region of interest" description="Disordered" evidence="10">
    <location>
        <begin position="505"/>
        <end position="598"/>
    </location>
</feature>
<dbReference type="Gene3D" id="1.10.510.10">
    <property type="entry name" value="Transferase(Phosphotransferase) domain 1"/>
    <property type="match status" value="2"/>
</dbReference>
<feature type="compositionally biased region" description="Basic and acidic residues" evidence="10">
    <location>
        <begin position="539"/>
        <end position="562"/>
    </location>
</feature>
<evidence type="ECO:0000256" key="10">
    <source>
        <dbReference type="SAM" id="MobiDB-lite"/>
    </source>
</evidence>
<feature type="compositionally biased region" description="Polar residues" evidence="10">
    <location>
        <begin position="523"/>
        <end position="538"/>
    </location>
</feature>
<evidence type="ECO:0000256" key="7">
    <source>
        <dbReference type="ARBA" id="ARBA00047899"/>
    </source>
</evidence>
<dbReference type="OrthoDB" id="3972684at2759"/>
<organism evidence="12 13">
    <name type="scientific">Saccharomycodes ludwigii</name>
    <dbReference type="NCBI Taxonomy" id="36035"/>
    <lineage>
        <taxon>Eukaryota</taxon>
        <taxon>Fungi</taxon>
        <taxon>Dikarya</taxon>
        <taxon>Ascomycota</taxon>
        <taxon>Saccharomycotina</taxon>
        <taxon>Saccharomycetes</taxon>
        <taxon>Saccharomycodales</taxon>
        <taxon>Saccharomycodaceae</taxon>
        <taxon>Saccharomycodes</taxon>
    </lineage>
</organism>
<evidence type="ECO:0000259" key="11">
    <source>
        <dbReference type="PROSITE" id="PS50011"/>
    </source>
</evidence>
<feature type="compositionally biased region" description="Low complexity" evidence="10">
    <location>
        <begin position="189"/>
        <end position="203"/>
    </location>
</feature>